<reference evidence="9" key="1">
    <citation type="submission" date="2020-05" db="EMBL/GenBank/DDBJ databases">
        <title>Phylogenomic resolution of chytrid fungi.</title>
        <authorList>
            <person name="Stajich J.E."/>
            <person name="Amses K."/>
            <person name="Simmons R."/>
            <person name="Seto K."/>
            <person name="Myers J."/>
            <person name="Bonds A."/>
            <person name="Quandt C.A."/>
            <person name="Barry K."/>
            <person name="Liu P."/>
            <person name="Grigoriev I."/>
            <person name="Longcore J.E."/>
            <person name="James T.Y."/>
        </authorList>
    </citation>
    <scope>NUCLEOTIDE SEQUENCE</scope>
    <source>
        <strain evidence="9">JEL0513</strain>
    </source>
</reference>
<feature type="transmembrane region" description="Helical" evidence="7">
    <location>
        <begin position="340"/>
        <end position="356"/>
    </location>
</feature>
<feature type="transmembrane region" description="Helical" evidence="7">
    <location>
        <begin position="408"/>
        <end position="428"/>
    </location>
</feature>
<dbReference type="InterPro" id="IPR003663">
    <property type="entry name" value="Sugar/inositol_transpt"/>
</dbReference>
<evidence type="ECO:0000256" key="6">
    <source>
        <dbReference type="ARBA" id="ARBA00023136"/>
    </source>
</evidence>
<dbReference type="EMBL" id="JADGJH010000408">
    <property type="protein sequence ID" value="KAJ3129809.1"/>
    <property type="molecule type" value="Genomic_DNA"/>
</dbReference>
<evidence type="ECO:0000313" key="10">
    <source>
        <dbReference type="Proteomes" id="UP001211907"/>
    </source>
</evidence>
<dbReference type="InterPro" id="IPR050360">
    <property type="entry name" value="MFS_Sugar_Transporters"/>
</dbReference>
<feature type="domain" description="Major facilitator superfamily (MFS) profile" evidence="8">
    <location>
        <begin position="14"/>
        <end position="433"/>
    </location>
</feature>
<dbReference type="GO" id="GO:0005351">
    <property type="term" value="F:carbohydrate:proton symporter activity"/>
    <property type="evidence" value="ECO:0007669"/>
    <property type="project" value="TreeGrafter"/>
</dbReference>
<evidence type="ECO:0000256" key="4">
    <source>
        <dbReference type="ARBA" id="ARBA00022692"/>
    </source>
</evidence>
<evidence type="ECO:0000259" key="8">
    <source>
        <dbReference type="PROSITE" id="PS50850"/>
    </source>
</evidence>
<evidence type="ECO:0000256" key="3">
    <source>
        <dbReference type="ARBA" id="ARBA00022448"/>
    </source>
</evidence>
<protein>
    <recommendedName>
        <fullName evidence="8">Major facilitator superfamily (MFS) profile domain-containing protein</fullName>
    </recommendedName>
</protein>
<keyword evidence="3" id="KW-0813">Transport</keyword>
<evidence type="ECO:0000256" key="5">
    <source>
        <dbReference type="ARBA" id="ARBA00022989"/>
    </source>
</evidence>
<comment type="similarity">
    <text evidence="2">Belongs to the major facilitator superfamily. Sugar transporter (TC 2.A.1.1) family.</text>
</comment>
<sequence length="463" mass="50812">MGIPTKKLVYAYFICTVTSICMFLLGYDASTFNTVNALASWNSYFGDGSCKSGNATIVCPSILGNVNTGYTVGSIFSGFLIAPFLSDQKGRKTPLMVGAIFVIAFTFMQAFSTTYTLHVLARGGIGFGQGIMLPVGPVYLGELAPREIRGTMMSLWQVFYSVGALMSYCVGLITINQANLGNWQWLILKGRNEEAEEVLKTIRGDEDVEDEIEDMIEVIERERTENPGAFAAYKMIFGQWSIAKRLLLAMLINFGQQATGQSSLNNYSSQIYITIFSENTVAIINVVNAVCGILFTLNSTIFVDRVGRVKLFVVGAFGMAICSGAAAIVYDNAANKEDKSLGIALACILFAFIFFYKPTWGATTWIYTGEIFPIVVRAQAVSIAIQTQNIASLILGQVFPIMFTACQFNVFFFFMGINLLLAIAVSFYPETRGVSLEEIDQLFSNTADPDADKNIPLKYLTKI</sequence>
<evidence type="ECO:0000313" key="9">
    <source>
        <dbReference type="EMBL" id="KAJ3129809.1"/>
    </source>
</evidence>
<dbReference type="Pfam" id="PF00083">
    <property type="entry name" value="Sugar_tr"/>
    <property type="match status" value="1"/>
</dbReference>
<dbReference type="InterPro" id="IPR020846">
    <property type="entry name" value="MFS_dom"/>
</dbReference>
<comment type="caution">
    <text evidence="9">The sequence shown here is derived from an EMBL/GenBank/DDBJ whole genome shotgun (WGS) entry which is preliminary data.</text>
</comment>
<evidence type="ECO:0000256" key="7">
    <source>
        <dbReference type="SAM" id="Phobius"/>
    </source>
</evidence>
<feature type="transmembrane region" description="Helical" evidence="7">
    <location>
        <begin position="93"/>
        <end position="111"/>
    </location>
</feature>
<dbReference type="GO" id="GO:0016020">
    <property type="term" value="C:membrane"/>
    <property type="evidence" value="ECO:0007669"/>
    <property type="project" value="UniProtKB-SubCell"/>
</dbReference>
<accession>A0AAD5T466</accession>
<keyword evidence="6 7" id="KW-0472">Membrane</keyword>
<keyword evidence="5 7" id="KW-1133">Transmembrane helix</keyword>
<feature type="transmembrane region" description="Helical" evidence="7">
    <location>
        <begin position="68"/>
        <end position="86"/>
    </location>
</feature>
<evidence type="ECO:0000256" key="1">
    <source>
        <dbReference type="ARBA" id="ARBA00004141"/>
    </source>
</evidence>
<feature type="transmembrane region" description="Helical" evidence="7">
    <location>
        <begin position="153"/>
        <end position="175"/>
    </location>
</feature>
<comment type="subcellular location">
    <subcellularLocation>
        <location evidence="1">Membrane</location>
        <topology evidence="1">Multi-pass membrane protein</topology>
    </subcellularLocation>
</comment>
<dbReference type="Gene3D" id="1.20.1250.20">
    <property type="entry name" value="MFS general substrate transporter like domains"/>
    <property type="match status" value="1"/>
</dbReference>
<dbReference type="PANTHER" id="PTHR48022:SF46">
    <property type="entry name" value="SUGAR TRANSPORTER, PUTATIVE (AFU_ORTHOLOGUE AFUA_1G11830)-RELATED"/>
    <property type="match status" value="1"/>
</dbReference>
<keyword evidence="10" id="KW-1185">Reference proteome</keyword>
<feature type="transmembrane region" description="Helical" evidence="7">
    <location>
        <begin position="271"/>
        <end position="297"/>
    </location>
</feature>
<dbReference type="PROSITE" id="PS50850">
    <property type="entry name" value="MFS"/>
    <property type="match status" value="1"/>
</dbReference>
<evidence type="ECO:0000256" key="2">
    <source>
        <dbReference type="ARBA" id="ARBA00010992"/>
    </source>
</evidence>
<feature type="transmembrane region" description="Helical" evidence="7">
    <location>
        <begin position="309"/>
        <end position="328"/>
    </location>
</feature>
<dbReference type="InterPro" id="IPR036259">
    <property type="entry name" value="MFS_trans_sf"/>
</dbReference>
<organism evidence="9 10">
    <name type="scientific">Physocladia obscura</name>
    <dbReference type="NCBI Taxonomy" id="109957"/>
    <lineage>
        <taxon>Eukaryota</taxon>
        <taxon>Fungi</taxon>
        <taxon>Fungi incertae sedis</taxon>
        <taxon>Chytridiomycota</taxon>
        <taxon>Chytridiomycota incertae sedis</taxon>
        <taxon>Chytridiomycetes</taxon>
        <taxon>Chytridiales</taxon>
        <taxon>Chytriomycetaceae</taxon>
        <taxon>Physocladia</taxon>
    </lineage>
</organism>
<dbReference type="InterPro" id="IPR005828">
    <property type="entry name" value="MFS_sugar_transport-like"/>
</dbReference>
<feature type="transmembrane region" description="Helical" evidence="7">
    <location>
        <begin position="123"/>
        <end position="141"/>
    </location>
</feature>
<proteinExistence type="inferred from homology"/>
<keyword evidence="4 7" id="KW-0812">Transmembrane</keyword>
<dbReference type="PANTHER" id="PTHR48022">
    <property type="entry name" value="PLASTIDIC GLUCOSE TRANSPORTER 4"/>
    <property type="match status" value="1"/>
</dbReference>
<gene>
    <name evidence="9" type="ORF">HK100_008396</name>
</gene>
<dbReference type="Proteomes" id="UP001211907">
    <property type="component" value="Unassembled WGS sequence"/>
</dbReference>
<dbReference type="SUPFAM" id="SSF103473">
    <property type="entry name" value="MFS general substrate transporter"/>
    <property type="match status" value="1"/>
</dbReference>
<feature type="transmembrane region" description="Helical" evidence="7">
    <location>
        <begin position="9"/>
        <end position="27"/>
    </location>
</feature>
<dbReference type="PRINTS" id="PR00171">
    <property type="entry name" value="SUGRTRNSPORT"/>
</dbReference>
<dbReference type="AlphaFoldDB" id="A0AAD5T466"/>
<name>A0AAD5T466_9FUNG</name>